<protein>
    <submittedName>
        <fullName evidence="1">Uncharacterized protein</fullName>
    </submittedName>
</protein>
<reference evidence="1" key="1">
    <citation type="journal article" date="2015" name="Nature">
        <title>Complex archaea that bridge the gap between prokaryotes and eukaryotes.</title>
        <authorList>
            <person name="Spang A."/>
            <person name="Saw J.H."/>
            <person name="Jorgensen S.L."/>
            <person name="Zaremba-Niedzwiedzka K."/>
            <person name="Martijn J."/>
            <person name="Lind A.E."/>
            <person name="van Eijk R."/>
            <person name="Schleper C."/>
            <person name="Guy L."/>
            <person name="Ettema T.J."/>
        </authorList>
    </citation>
    <scope>NUCLEOTIDE SEQUENCE</scope>
</reference>
<gene>
    <name evidence="1" type="ORF">LCGC14_2462160</name>
</gene>
<comment type="caution">
    <text evidence="1">The sequence shown here is derived from an EMBL/GenBank/DDBJ whole genome shotgun (WGS) entry which is preliminary data.</text>
</comment>
<sequence>MVFLELAIASQFKRIKNNRFVKPIIEVAKQIDPDRTLKKLQQQRRN</sequence>
<name>A0A0F9C0N4_9ZZZZ</name>
<accession>A0A0F9C0N4</accession>
<dbReference type="AlphaFoldDB" id="A0A0F9C0N4"/>
<proteinExistence type="predicted"/>
<dbReference type="EMBL" id="LAZR01038358">
    <property type="protein sequence ID" value="KKL19767.1"/>
    <property type="molecule type" value="Genomic_DNA"/>
</dbReference>
<organism evidence="1">
    <name type="scientific">marine sediment metagenome</name>
    <dbReference type="NCBI Taxonomy" id="412755"/>
    <lineage>
        <taxon>unclassified sequences</taxon>
        <taxon>metagenomes</taxon>
        <taxon>ecological metagenomes</taxon>
    </lineage>
</organism>
<evidence type="ECO:0000313" key="1">
    <source>
        <dbReference type="EMBL" id="KKL19767.1"/>
    </source>
</evidence>